<comment type="subcellular location">
    <subcellularLocation>
        <location evidence="7">Cytoplasm</location>
    </subcellularLocation>
</comment>
<dbReference type="EMBL" id="CP018154">
    <property type="protein sequence ID" value="APG62857.1"/>
    <property type="molecule type" value="Genomic_DNA"/>
</dbReference>
<keyword evidence="3 7" id="KW-0521">NADP</keyword>
<dbReference type="KEGG" id="sphl:LPB140_08700"/>
<dbReference type="OrthoDB" id="9801783at2"/>
<dbReference type="STRING" id="1913578.LPB140_08700"/>
<dbReference type="PANTHER" id="PTHR30004">
    <property type="entry name" value="4-HYDROXYTHREONINE-4-PHOSPHATE DEHYDROGENASE"/>
    <property type="match status" value="1"/>
</dbReference>
<dbReference type="GO" id="GO:0042823">
    <property type="term" value="P:pyridoxal phosphate biosynthetic process"/>
    <property type="evidence" value="ECO:0007669"/>
    <property type="project" value="UniProtKB-UniRule"/>
</dbReference>
<dbReference type="PANTHER" id="PTHR30004:SF6">
    <property type="entry name" value="D-THREONATE 4-PHOSPHATE DEHYDROGENASE"/>
    <property type="match status" value="1"/>
</dbReference>
<dbReference type="AlphaFoldDB" id="A0A1L3JCH9"/>
<dbReference type="SUPFAM" id="SSF53659">
    <property type="entry name" value="Isocitrate/Isopropylmalate dehydrogenase-like"/>
    <property type="match status" value="1"/>
</dbReference>
<dbReference type="GO" id="GO:0000287">
    <property type="term" value="F:magnesium ion binding"/>
    <property type="evidence" value="ECO:0007669"/>
    <property type="project" value="UniProtKB-UniRule"/>
</dbReference>
<organism evidence="8 9">
    <name type="scientific">Sphingorhabdus lutea</name>
    <dbReference type="NCBI Taxonomy" id="1913578"/>
    <lineage>
        <taxon>Bacteria</taxon>
        <taxon>Pseudomonadati</taxon>
        <taxon>Pseudomonadota</taxon>
        <taxon>Alphaproteobacteria</taxon>
        <taxon>Sphingomonadales</taxon>
        <taxon>Sphingomonadaceae</taxon>
        <taxon>Sphingorhabdus</taxon>
    </lineage>
</organism>
<evidence type="ECO:0000256" key="4">
    <source>
        <dbReference type="ARBA" id="ARBA00023002"/>
    </source>
</evidence>
<keyword evidence="2 7" id="KW-0479">Metal-binding</keyword>
<dbReference type="GO" id="GO:0050897">
    <property type="term" value="F:cobalt ion binding"/>
    <property type="evidence" value="ECO:0007669"/>
    <property type="project" value="UniProtKB-UniRule"/>
</dbReference>
<comment type="catalytic activity">
    <reaction evidence="7">
        <text>4-(phosphooxy)-L-threonine + NAD(+) = 3-amino-2-oxopropyl phosphate + CO2 + NADH</text>
        <dbReference type="Rhea" id="RHEA:32275"/>
        <dbReference type="ChEBI" id="CHEBI:16526"/>
        <dbReference type="ChEBI" id="CHEBI:57279"/>
        <dbReference type="ChEBI" id="CHEBI:57540"/>
        <dbReference type="ChEBI" id="CHEBI:57945"/>
        <dbReference type="ChEBI" id="CHEBI:58452"/>
        <dbReference type="EC" id="1.1.1.262"/>
    </reaction>
</comment>
<evidence type="ECO:0000256" key="3">
    <source>
        <dbReference type="ARBA" id="ARBA00022857"/>
    </source>
</evidence>
<evidence type="ECO:0000256" key="7">
    <source>
        <dbReference type="HAMAP-Rule" id="MF_00536"/>
    </source>
</evidence>
<evidence type="ECO:0000256" key="5">
    <source>
        <dbReference type="ARBA" id="ARBA00023027"/>
    </source>
</evidence>
<comment type="subunit">
    <text evidence="7">Homodimer.</text>
</comment>
<comment type="function">
    <text evidence="7">Catalyzes the NAD(P)-dependent oxidation of 4-(phosphooxy)-L-threonine (HTP) into 2-amino-3-oxo-4-(phosphooxy)butyric acid which spontaneously decarboxylates to form 3-amino-2-oxopropyl phosphate (AHAP).</text>
</comment>
<comment type="similarity">
    <text evidence="7">Belongs to the PdxA family.</text>
</comment>
<keyword evidence="7" id="KW-0862">Zinc</keyword>
<keyword evidence="1 7" id="KW-0963">Cytoplasm</keyword>
<dbReference type="UniPathway" id="UPA00244">
    <property type="reaction ID" value="UER00312"/>
</dbReference>
<protein>
    <recommendedName>
        <fullName evidence="7">4-hydroxythreonine-4-phosphate dehydrogenase</fullName>
        <ecNumber evidence="7">1.1.1.262</ecNumber>
    </recommendedName>
    <alternativeName>
        <fullName evidence="7">4-(phosphohydroxy)-L-threonine dehydrogenase</fullName>
    </alternativeName>
</protein>
<dbReference type="GO" id="GO:0050570">
    <property type="term" value="F:4-hydroxythreonine-4-phosphate dehydrogenase activity"/>
    <property type="evidence" value="ECO:0007669"/>
    <property type="project" value="UniProtKB-UniRule"/>
</dbReference>
<feature type="binding site" evidence="7">
    <location>
        <position position="138"/>
    </location>
    <ligand>
        <name>substrate</name>
    </ligand>
</feature>
<feature type="binding site" evidence="7">
    <location>
        <position position="214"/>
    </location>
    <ligand>
        <name>a divalent metal cation</name>
        <dbReference type="ChEBI" id="CHEBI:60240"/>
        <note>ligand shared between dimeric partners</note>
    </ligand>
</feature>
<dbReference type="RefSeq" id="WP_072559506.1">
    <property type="nucleotide sequence ID" value="NZ_CP018154.1"/>
</dbReference>
<feature type="binding site" evidence="7">
    <location>
        <position position="169"/>
    </location>
    <ligand>
        <name>a divalent metal cation</name>
        <dbReference type="ChEBI" id="CHEBI:60240"/>
        <note>ligand shared between dimeric partners</note>
    </ligand>
</feature>
<name>A0A1L3JCH9_9SPHN</name>
<keyword evidence="6 7" id="KW-0664">Pyridoxine biosynthesis</keyword>
<dbReference type="HAMAP" id="MF_00536">
    <property type="entry name" value="PdxA"/>
    <property type="match status" value="1"/>
</dbReference>
<feature type="binding site" evidence="7">
    <location>
        <position position="277"/>
    </location>
    <ligand>
        <name>substrate</name>
    </ligand>
</feature>
<comment type="caution">
    <text evidence="7">Lacks conserved residue(s) required for the propagation of feature annotation.</text>
</comment>
<comment type="pathway">
    <text evidence="7">Cofactor biosynthesis; pyridoxine 5'-phosphate biosynthesis; pyridoxine 5'-phosphate from D-erythrose 4-phosphate: step 4/5.</text>
</comment>
<dbReference type="GO" id="GO:0051287">
    <property type="term" value="F:NAD binding"/>
    <property type="evidence" value="ECO:0007669"/>
    <property type="project" value="InterPro"/>
</dbReference>
<keyword evidence="4 7" id="KW-0560">Oxidoreductase</keyword>
<dbReference type="NCBIfam" id="TIGR00557">
    <property type="entry name" value="pdxA"/>
    <property type="match status" value="1"/>
</dbReference>
<dbReference type="Gene3D" id="3.40.718.10">
    <property type="entry name" value="Isopropylmalate Dehydrogenase"/>
    <property type="match status" value="1"/>
</dbReference>
<dbReference type="GO" id="GO:0008270">
    <property type="term" value="F:zinc ion binding"/>
    <property type="evidence" value="ECO:0007669"/>
    <property type="project" value="UniProtKB-UniRule"/>
</dbReference>
<keyword evidence="5 7" id="KW-0520">NAD</keyword>
<dbReference type="Proteomes" id="UP000242561">
    <property type="component" value="Chromosome"/>
</dbReference>
<dbReference type="InterPro" id="IPR005255">
    <property type="entry name" value="PdxA_fam"/>
</dbReference>
<dbReference type="EC" id="1.1.1.262" evidence="7"/>
<gene>
    <name evidence="7" type="primary">pdxA</name>
    <name evidence="8" type="ORF">LPB140_08700</name>
</gene>
<dbReference type="GO" id="GO:0005737">
    <property type="term" value="C:cytoplasm"/>
    <property type="evidence" value="ECO:0007669"/>
    <property type="project" value="UniProtKB-SubCell"/>
</dbReference>
<feature type="binding site" evidence="7">
    <location>
        <position position="295"/>
    </location>
    <ligand>
        <name>substrate</name>
    </ligand>
</feature>
<dbReference type="GO" id="GO:0008615">
    <property type="term" value="P:pyridoxine biosynthetic process"/>
    <property type="evidence" value="ECO:0007669"/>
    <property type="project" value="UniProtKB-UniRule"/>
</dbReference>
<feature type="binding site" evidence="7">
    <location>
        <position position="286"/>
    </location>
    <ligand>
        <name>substrate</name>
    </ligand>
</feature>
<accession>A0A1L3JCH9</accession>
<comment type="miscellaneous">
    <text evidence="7">The active site is located at the dimer interface.</text>
</comment>
<keyword evidence="9" id="KW-1185">Reference proteome</keyword>
<evidence type="ECO:0000256" key="2">
    <source>
        <dbReference type="ARBA" id="ARBA00022723"/>
    </source>
</evidence>
<dbReference type="Pfam" id="PF04166">
    <property type="entry name" value="PdxA"/>
    <property type="match status" value="1"/>
</dbReference>
<keyword evidence="7" id="KW-0170">Cobalt</keyword>
<keyword evidence="7" id="KW-0460">Magnesium</keyword>
<evidence type="ECO:0000256" key="1">
    <source>
        <dbReference type="ARBA" id="ARBA00022490"/>
    </source>
</evidence>
<evidence type="ECO:0000313" key="9">
    <source>
        <dbReference type="Proteomes" id="UP000242561"/>
    </source>
</evidence>
<reference evidence="8 9" key="1">
    <citation type="submission" date="2016-11" db="EMBL/GenBank/DDBJ databases">
        <title>Sphingorhabdus sp. LPB0140, isolated from marine environment.</title>
        <authorList>
            <person name="Kim E."/>
            <person name="Yi H."/>
        </authorList>
    </citation>
    <scope>NUCLEOTIDE SEQUENCE [LARGE SCALE GENOMIC DNA]</scope>
    <source>
        <strain evidence="8 9">LPB0140</strain>
    </source>
</reference>
<dbReference type="InterPro" id="IPR037510">
    <property type="entry name" value="PdxA"/>
</dbReference>
<evidence type="ECO:0000256" key="6">
    <source>
        <dbReference type="ARBA" id="ARBA00023096"/>
    </source>
</evidence>
<feature type="binding site" evidence="7">
    <location>
        <position position="269"/>
    </location>
    <ligand>
        <name>a divalent metal cation</name>
        <dbReference type="ChEBI" id="CHEBI:60240"/>
        <note>ligand shared between dimeric partners</note>
    </ligand>
</feature>
<comment type="cofactor">
    <cofactor evidence="7">
        <name>Zn(2+)</name>
        <dbReference type="ChEBI" id="CHEBI:29105"/>
    </cofactor>
    <cofactor evidence="7">
        <name>Mg(2+)</name>
        <dbReference type="ChEBI" id="CHEBI:18420"/>
    </cofactor>
    <cofactor evidence="7">
        <name>Co(2+)</name>
        <dbReference type="ChEBI" id="CHEBI:48828"/>
    </cofactor>
    <text evidence="7">Binds 1 divalent metal cation per subunit. Can use ions such as Zn(2+), Mg(2+) or Co(2+).</text>
</comment>
<proteinExistence type="inferred from homology"/>
<evidence type="ECO:0000313" key="8">
    <source>
        <dbReference type="EMBL" id="APG62857.1"/>
    </source>
</evidence>
<sequence length="339" mass="36087">MSGNKITTPIAISIGDPAGVGPEIIAKGWEGRKAENLPPFFAIGDQKSIEHYWDGPTAIIEQPSEALAVFDHALPILNMYDGGDIAAGMPTLAGANCAFQALEMATGFAKSGAACALVTGPVSKIQLYSVGFTHPGQTEFIAERCGVSQNNAIMMLAGPSLRVVPLTTHIALNAVSAALTSRVIRQKIRATAKGLQRNFGIEKPRIAVAGLNPHAGENGKFGHEEDEIMRPALAALRAEGYDISGPLSADTMFHRDAREKYDVAICGYHDQALVPLKTLYFYEAVNITLGLPMVRTSPDHGPAFEIAGKNIASEKSMIEAIKMAYNAAQARANYLQQAA</sequence>
<dbReference type="NCBIfam" id="NF003699">
    <property type="entry name" value="PRK05312.1"/>
    <property type="match status" value="1"/>
</dbReference>